<keyword evidence="2" id="KW-0732">Signal</keyword>
<keyword evidence="1" id="KW-1133">Transmembrane helix</keyword>
<reference evidence="3" key="1">
    <citation type="submission" date="2023-10" db="EMBL/GenBank/DDBJ databases">
        <title>Development of a sustainable strategy for remediation of hydrocarbon-contaminated territories based on the waste exchange concept.</title>
        <authorList>
            <person name="Krivoruchko A."/>
        </authorList>
    </citation>
    <scope>NUCLEOTIDE SEQUENCE</scope>
    <source>
        <strain evidence="3">IEGM 68</strain>
    </source>
</reference>
<keyword evidence="1" id="KW-0812">Transmembrane</keyword>
<gene>
    <name evidence="3" type="ORF">R4315_18635</name>
</gene>
<evidence type="ECO:0000313" key="3">
    <source>
        <dbReference type="EMBL" id="MDV7266545.1"/>
    </source>
</evidence>
<feature type="transmembrane region" description="Helical" evidence="1">
    <location>
        <begin position="70"/>
        <end position="93"/>
    </location>
</feature>
<dbReference type="EMBL" id="JAWLUP010000051">
    <property type="protein sequence ID" value="MDV7266545.1"/>
    <property type="molecule type" value="Genomic_DNA"/>
</dbReference>
<accession>A0AAE4V120</accession>
<evidence type="ECO:0000313" key="4">
    <source>
        <dbReference type="Proteomes" id="UP001185863"/>
    </source>
</evidence>
<dbReference type="AlphaFoldDB" id="A0AAE4V120"/>
<comment type="caution">
    <text evidence="3">The sequence shown here is derived from an EMBL/GenBank/DDBJ whole genome shotgun (WGS) entry which is preliminary data.</text>
</comment>
<organism evidence="3 4">
    <name type="scientific">Rhodococcus oxybenzonivorans</name>
    <dbReference type="NCBI Taxonomy" id="1990687"/>
    <lineage>
        <taxon>Bacteria</taxon>
        <taxon>Bacillati</taxon>
        <taxon>Actinomycetota</taxon>
        <taxon>Actinomycetes</taxon>
        <taxon>Mycobacteriales</taxon>
        <taxon>Nocardiaceae</taxon>
        <taxon>Rhodococcus</taxon>
    </lineage>
</organism>
<feature type="chain" id="PRO_5042263283" description="Secreted protein" evidence="2">
    <location>
        <begin position="23"/>
        <end position="94"/>
    </location>
</feature>
<dbReference type="Proteomes" id="UP001185863">
    <property type="component" value="Unassembled WGS sequence"/>
</dbReference>
<evidence type="ECO:0008006" key="5">
    <source>
        <dbReference type="Google" id="ProtNLM"/>
    </source>
</evidence>
<keyword evidence="1" id="KW-0472">Membrane</keyword>
<feature type="signal peptide" evidence="2">
    <location>
        <begin position="1"/>
        <end position="22"/>
    </location>
</feature>
<evidence type="ECO:0000256" key="2">
    <source>
        <dbReference type="SAM" id="SignalP"/>
    </source>
</evidence>
<name>A0AAE4V120_9NOCA</name>
<evidence type="ECO:0000256" key="1">
    <source>
        <dbReference type="SAM" id="Phobius"/>
    </source>
</evidence>
<protein>
    <recommendedName>
        <fullName evidence="5">Secreted protein</fullName>
    </recommendedName>
</protein>
<sequence length="94" mass="10437">MSMFWMVEVLAATLVVVAVSFAAAVTADTVCRRSRIQVLEVADRAASERESRMRTVETSRRDRDWHKAAIWAWTIWVATSAIAVAFVGVLIIVG</sequence>
<dbReference type="RefSeq" id="WP_317744840.1">
    <property type="nucleotide sequence ID" value="NZ_JAWLUP010000051.1"/>
</dbReference>
<proteinExistence type="predicted"/>